<keyword evidence="3" id="KW-0813">Transport</keyword>
<dbReference type="FunFam" id="3.40.50.300:FF:000251">
    <property type="entry name" value="ABC transporter B family member 19"/>
    <property type="match status" value="1"/>
</dbReference>
<feature type="transmembrane region" description="Helical" evidence="11">
    <location>
        <begin position="306"/>
        <end position="324"/>
    </location>
</feature>
<dbReference type="CDD" id="cd18578">
    <property type="entry name" value="ABC_6TM_Pgp_ABCB1_D2_like"/>
    <property type="match status" value="1"/>
</dbReference>
<name>A0A176WLI3_MARPO</name>
<feature type="transmembrane region" description="Helical" evidence="11">
    <location>
        <begin position="1081"/>
        <end position="1103"/>
    </location>
</feature>
<dbReference type="GO" id="GO:0015421">
    <property type="term" value="F:ABC-type oligopeptide transporter activity"/>
    <property type="evidence" value="ECO:0007669"/>
    <property type="project" value="TreeGrafter"/>
</dbReference>
<keyword evidence="7" id="KW-0067">ATP-binding</keyword>
<feature type="domain" description="ABC transmembrane type-1" evidence="13">
    <location>
        <begin position="134"/>
        <end position="473"/>
    </location>
</feature>
<evidence type="ECO:0000256" key="11">
    <source>
        <dbReference type="SAM" id="Phobius"/>
    </source>
</evidence>
<proteinExistence type="inferred from homology"/>
<feature type="domain" description="ABC transporter" evidence="12">
    <location>
        <begin position="1145"/>
        <end position="1381"/>
    </location>
</feature>
<dbReference type="Gene3D" id="3.40.50.300">
    <property type="entry name" value="P-loop containing nucleotide triphosphate hydrolases"/>
    <property type="match status" value="2"/>
</dbReference>
<dbReference type="Gene3D" id="1.20.1560.10">
    <property type="entry name" value="ABC transporter type 1, transmembrane domain"/>
    <property type="match status" value="1"/>
</dbReference>
<dbReference type="Pfam" id="PF00664">
    <property type="entry name" value="ABC_membrane"/>
    <property type="match status" value="2"/>
</dbReference>
<comment type="caution">
    <text evidence="14">The sequence shown here is derived from an EMBL/GenBank/DDBJ whole genome shotgun (WGS) entry which is preliminary data.</text>
</comment>
<dbReference type="InterPro" id="IPR017871">
    <property type="entry name" value="ABC_transporter-like_CS"/>
</dbReference>
<dbReference type="GO" id="GO:0016887">
    <property type="term" value="F:ATP hydrolysis activity"/>
    <property type="evidence" value="ECO:0007669"/>
    <property type="project" value="InterPro"/>
</dbReference>
<dbReference type="CDD" id="cd03249">
    <property type="entry name" value="ABC_MTABC3_MDL1_MDL2"/>
    <property type="match status" value="2"/>
</dbReference>
<keyword evidence="4 11" id="KW-0812">Transmembrane</keyword>
<dbReference type="InterPro" id="IPR039421">
    <property type="entry name" value="Type_1_exporter"/>
</dbReference>
<sequence length="1397" mass="152971">MARTGEASIDLYEADLENCWKIDGSELSLDKSPSLRKGVDALPALAITAHHELEDPTASLPTSTSDLDECCGVGEALTVAEFESLDQHGKRDSGLGACERDKESGAAADEKIHQVSFYRLFSFADGVDYLLMGFGTLGACTHGVAVPVFFIFFGRLIDAFGANYNNPFRMGHEVSKVTFFFEPHSTCYQSTGIFSRGVLPQQSPADSDNAMNSSRLSMLTYGACQLLQYSLYLFYLGLVVMGASWLEVWCWMQTGERQSARMRSMYLKAVLSQNMTYFDTRGTTNEIATRIANDTALVQDAISEKAGNFLHFTAKFIVAFAVGFCSVWQLSLITLAVVPAIVMSGAAYTVIMTGHATKGQKAYEEAGKVAEQVIAQVRTVYSFVGEARAVKDYSTALQTTLILGKKCGMTKGVGLGVTYGLCVGAWALLLWYSGVLVRHGTTNGGKAFTTILNVIVGGIALGQAAPNLTAFSKGRAAAYNILEILKRGPPQDEQAEDEGLTLENVEGRIEFRNVCFNYPSRPTMPVFQNFCLQLPAGKTVALVGTSGCGKSTVVSLLERFYDPNSGEVLLDGHNLKTLRLKWLRAQIGLVNQEPALFATSIRENLLYGKNDATAEEIVEAAKASNSHSFISQLPFGYDTQVGERGIQLSGGEKQRLAIARAMLRNPKILLLDEATSALDPDSEQVVQEALDRLIVGRSTIVIAHQLSTIRNADSISVIRQGKVIETGTHNALMSKGERGVYALLARLQEAGHQRGHAGQTQATQSTQRTSNSREVPSVERRTSFNESEINLEVQEKKPADVGCSQPALWRMLRLNKPEWHYGVLGAIGAVLAGCEFPLVALTIGQLLVTFYVPDKVYMEQQVHRYTLFFTGAIGVVVIANILQHYFFAAMGECLTKRIREMMFTGILRNEIGWFDKDQSNSCMLASRLSVDAASVRAGIGDRICTVMQNMSLVITAFVIAFILEWRVASVMVATFPLLIVALVGENFFLKGFGGDLPKAYARAGMVVGEAVGNIRTVAAFCAEEKVLELFERELQVPRKKTFVKAQVSGLGYGISQFFMYSSYALALWYSSTLVKKGETAFGNAIKIIMVLIFAAFGVAETIAMAPDFVKAGQALGSIFQILDRETEINPDDPESEMVTEVLGEIEFRHVAFSYPMRPEVSVFKDFNLRVRAGKSLALVGASGSGKSSVVALIQRFYDPSWGRVLIDGKDIKKLNLRALRRHIGYVQQEPPLFASSIYDNIVYGKEEATEGEVVQASKTANAHNFISALPEGYRTEVGDRGVQLSGGQKQRVAIARAVIKNPEILLLDEATSALDAQSERLIQEALDRIVSNRTTVVIAHRLSTIRHADVIAVMKDGQIIEQGTHRELLNMSCVYANLIQLQQHRHSQQIVDMSLDT</sequence>
<feature type="transmembrane region" description="Helical" evidence="11">
    <location>
        <begin position="129"/>
        <end position="153"/>
    </location>
</feature>
<feature type="domain" description="ABC transporter" evidence="12">
    <location>
        <begin position="509"/>
        <end position="745"/>
    </location>
</feature>
<dbReference type="InterPro" id="IPR036640">
    <property type="entry name" value="ABC1_TM_sf"/>
</dbReference>
<dbReference type="SUPFAM" id="SSF90123">
    <property type="entry name" value="ABC transporter transmembrane region"/>
    <property type="match status" value="2"/>
</dbReference>
<organism evidence="14 15">
    <name type="scientific">Marchantia polymorpha subsp. ruderalis</name>
    <dbReference type="NCBI Taxonomy" id="1480154"/>
    <lineage>
        <taxon>Eukaryota</taxon>
        <taxon>Viridiplantae</taxon>
        <taxon>Streptophyta</taxon>
        <taxon>Embryophyta</taxon>
        <taxon>Marchantiophyta</taxon>
        <taxon>Marchantiopsida</taxon>
        <taxon>Marchantiidae</taxon>
        <taxon>Marchantiales</taxon>
        <taxon>Marchantiaceae</taxon>
        <taxon>Marchantia</taxon>
    </lineage>
</organism>
<dbReference type="GO" id="GO:0005743">
    <property type="term" value="C:mitochondrial inner membrane"/>
    <property type="evidence" value="ECO:0007669"/>
    <property type="project" value="TreeGrafter"/>
</dbReference>
<evidence type="ECO:0000256" key="8">
    <source>
        <dbReference type="ARBA" id="ARBA00022989"/>
    </source>
</evidence>
<feature type="compositionally biased region" description="Low complexity" evidence="10">
    <location>
        <begin position="759"/>
        <end position="772"/>
    </location>
</feature>
<evidence type="ECO:0000256" key="10">
    <source>
        <dbReference type="SAM" id="MobiDB-lite"/>
    </source>
</evidence>
<feature type="transmembrane region" description="Helical" evidence="11">
    <location>
        <begin position="969"/>
        <end position="989"/>
    </location>
</feature>
<feature type="transmembrane region" description="Helical" evidence="11">
    <location>
        <begin position="413"/>
        <end position="435"/>
    </location>
</feature>
<dbReference type="SUPFAM" id="SSF52540">
    <property type="entry name" value="P-loop containing nucleoside triphosphate hydrolases"/>
    <property type="match status" value="2"/>
</dbReference>
<comment type="subcellular location">
    <subcellularLocation>
        <location evidence="1">Membrane</location>
        <topology evidence="1">Multi-pass membrane protein</topology>
    </subcellularLocation>
</comment>
<evidence type="ECO:0000259" key="13">
    <source>
        <dbReference type="PROSITE" id="PS50929"/>
    </source>
</evidence>
<keyword evidence="5" id="KW-0677">Repeat</keyword>
<evidence type="ECO:0000256" key="6">
    <source>
        <dbReference type="ARBA" id="ARBA00022741"/>
    </source>
</evidence>
<dbReference type="PROSITE" id="PS00211">
    <property type="entry name" value="ABC_TRANSPORTER_1"/>
    <property type="match status" value="2"/>
</dbReference>
<feature type="transmembrane region" description="Helical" evidence="11">
    <location>
        <begin position="232"/>
        <end position="252"/>
    </location>
</feature>
<dbReference type="InterPro" id="IPR003439">
    <property type="entry name" value="ABC_transporter-like_ATP-bd"/>
</dbReference>
<dbReference type="InterPro" id="IPR011527">
    <property type="entry name" value="ABC1_TM_dom"/>
</dbReference>
<evidence type="ECO:0000256" key="2">
    <source>
        <dbReference type="ARBA" id="ARBA00007577"/>
    </source>
</evidence>
<feature type="transmembrane region" description="Helical" evidence="11">
    <location>
        <begin position="330"/>
        <end position="351"/>
    </location>
</feature>
<feature type="transmembrane region" description="Helical" evidence="11">
    <location>
        <begin position="819"/>
        <end position="847"/>
    </location>
</feature>
<dbReference type="PROSITE" id="PS50893">
    <property type="entry name" value="ABC_TRANSPORTER_2"/>
    <property type="match status" value="2"/>
</dbReference>
<dbReference type="PROSITE" id="PS50929">
    <property type="entry name" value="ABC_TM1F"/>
    <property type="match status" value="2"/>
</dbReference>
<gene>
    <name evidence="14" type="ORF">AXG93_4142s1050</name>
</gene>
<evidence type="ECO:0000256" key="5">
    <source>
        <dbReference type="ARBA" id="ARBA00022737"/>
    </source>
</evidence>
<feature type="domain" description="ABC transmembrane type-1" evidence="13">
    <location>
        <begin position="823"/>
        <end position="1110"/>
    </location>
</feature>
<accession>A0A176WLI3</accession>
<reference evidence="14" key="1">
    <citation type="submission" date="2016-03" db="EMBL/GenBank/DDBJ databases">
        <title>Mechanisms controlling the formation of the plant cell surface in tip-growing cells are functionally conserved among land plants.</title>
        <authorList>
            <person name="Honkanen S."/>
            <person name="Jones V.A."/>
            <person name="Morieri G."/>
            <person name="Champion C."/>
            <person name="Hetherington A.J."/>
            <person name="Kelly S."/>
            <person name="Saint-Marcoux D."/>
            <person name="Proust H."/>
            <person name="Prescott H."/>
            <person name="Dolan L."/>
        </authorList>
    </citation>
    <scope>NUCLEOTIDE SEQUENCE [LARGE SCALE GENOMIC DNA]</scope>
    <source>
        <tissue evidence="14">Whole gametophyte</tissue>
    </source>
</reference>
<dbReference type="FunFam" id="3.40.50.300:FF:000205">
    <property type="entry name" value="ABC transporter B family member 4"/>
    <property type="match status" value="1"/>
</dbReference>
<feature type="transmembrane region" description="Helical" evidence="11">
    <location>
        <begin position="447"/>
        <end position="465"/>
    </location>
</feature>
<dbReference type="Proteomes" id="UP000077202">
    <property type="component" value="Unassembled WGS sequence"/>
</dbReference>
<dbReference type="CDD" id="cd18577">
    <property type="entry name" value="ABC_6TM_Pgp_ABCB1_D1_like"/>
    <property type="match status" value="1"/>
</dbReference>
<feature type="region of interest" description="Disordered" evidence="10">
    <location>
        <begin position="753"/>
        <end position="776"/>
    </location>
</feature>
<comment type="similarity">
    <text evidence="2">Belongs to the ABC transporter superfamily. ABCB family. Multidrug resistance exporter (TC 3.A.1.201) subfamily.</text>
</comment>
<dbReference type="PANTHER" id="PTHR43394:SF11">
    <property type="entry name" value="ATP-BINDING CASSETTE TRANSPORTER"/>
    <property type="match status" value="1"/>
</dbReference>
<keyword evidence="8 11" id="KW-1133">Transmembrane helix</keyword>
<evidence type="ECO:0000313" key="15">
    <source>
        <dbReference type="Proteomes" id="UP000077202"/>
    </source>
</evidence>
<dbReference type="InterPro" id="IPR027417">
    <property type="entry name" value="P-loop_NTPase"/>
</dbReference>
<keyword evidence="15" id="KW-1185">Reference proteome</keyword>
<keyword evidence="6" id="KW-0547">Nucleotide-binding</keyword>
<feature type="transmembrane region" description="Helical" evidence="11">
    <location>
        <begin position="867"/>
        <end position="887"/>
    </location>
</feature>
<dbReference type="PANTHER" id="PTHR43394">
    <property type="entry name" value="ATP-DEPENDENT PERMEASE MDL1, MITOCHONDRIAL"/>
    <property type="match status" value="1"/>
</dbReference>
<evidence type="ECO:0000256" key="4">
    <source>
        <dbReference type="ARBA" id="ARBA00022692"/>
    </source>
</evidence>
<dbReference type="GO" id="GO:0005524">
    <property type="term" value="F:ATP binding"/>
    <property type="evidence" value="ECO:0007669"/>
    <property type="project" value="UniProtKB-KW"/>
</dbReference>
<evidence type="ECO:0000313" key="14">
    <source>
        <dbReference type="EMBL" id="OAE34020.1"/>
    </source>
</evidence>
<dbReference type="GO" id="GO:0090374">
    <property type="term" value="P:oligopeptide export from mitochondrion"/>
    <property type="evidence" value="ECO:0007669"/>
    <property type="project" value="TreeGrafter"/>
</dbReference>
<dbReference type="InterPro" id="IPR003593">
    <property type="entry name" value="AAA+_ATPase"/>
</dbReference>
<evidence type="ECO:0000259" key="12">
    <source>
        <dbReference type="PROSITE" id="PS50893"/>
    </source>
</evidence>
<protein>
    <submittedName>
        <fullName evidence="14">Uncharacterized protein</fullName>
    </submittedName>
</protein>
<evidence type="ECO:0000256" key="1">
    <source>
        <dbReference type="ARBA" id="ARBA00004141"/>
    </source>
</evidence>
<evidence type="ECO:0000256" key="3">
    <source>
        <dbReference type="ARBA" id="ARBA00022448"/>
    </source>
</evidence>
<feature type="transmembrane region" description="Helical" evidence="11">
    <location>
        <begin position="1049"/>
        <end position="1069"/>
    </location>
</feature>
<dbReference type="EMBL" id="LVLJ01000462">
    <property type="protein sequence ID" value="OAE34020.1"/>
    <property type="molecule type" value="Genomic_DNA"/>
</dbReference>
<evidence type="ECO:0000256" key="9">
    <source>
        <dbReference type="ARBA" id="ARBA00023136"/>
    </source>
</evidence>
<dbReference type="SMART" id="SM00382">
    <property type="entry name" value="AAA"/>
    <property type="match status" value="2"/>
</dbReference>
<dbReference type="Pfam" id="PF00005">
    <property type="entry name" value="ABC_tran"/>
    <property type="match status" value="2"/>
</dbReference>
<evidence type="ECO:0000256" key="7">
    <source>
        <dbReference type="ARBA" id="ARBA00022840"/>
    </source>
</evidence>
<keyword evidence="9 11" id="KW-0472">Membrane</keyword>